<evidence type="ECO:0000256" key="4">
    <source>
        <dbReference type="ARBA" id="ARBA00023004"/>
    </source>
</evidence>
<comment type="caution">
    <text evidence="6">The sequence shown here is derived from an EMBL/GenBank/DDBJ whole genome shotgun (WGS) entry which is preliminary data.</text>
</comment>
<keyword evidence="8" id="KW-1185">Reference proteome</keyword>
<dbReference type="EMBL" id="JAGKQM010000011">
    <property type="protein sequence ID" value="KAH0902632.1"/>
    <property type="molecule type" value="Genomic_DNA"/>
</dbReference>
<name>A0ABQ8BDU3_BRANA</name>
<dbReference type="InterPro" id="IPR044861">
    <property type="entry name" value="IPNS-like_FE2OG_OXY"/>
</dbReference>
<dbReference type="PANTHER" id="PTHR10209:SF830">
    <property type="entry name" value="2-OXOGLUTARATE (2OG) AND FE(II)-DEPENDENT OXYGENASE SUPERFAMILY PROTEIN"/>
    <property type="match status" value="1"/>
</dbReference>
<protein>
    <recommendedName>
        <fullName evidence="5">Isopenicillin N synthase-like Fe(2+) 2OG dioxygenase domain-containing protein</fullName>
    </recommendedName>
</protein>
<accession>A0ABQ8BDU3</accession>
<gene>
    <name evidence="6" type="ORF">HID58_042135</name>
    <name evidence="7" type="ORF">HID58_042137</name>
</gene>
<dbReference type="Gene3D" id="2.60.120.330">
    <property type="entry name" value="B-lactam Antibiotic, Isopenicillin N Synthase, Chain"/>
    <property type="match status" value="1"/>
</dbReference>
<comment type="similarity">
    <text evidence="1">Belongs to the iron/ascorbate-dependent oxidoreductase family.</text>
</comment>
<evidence type="ECO:0000313" key="8">
    <source>
        <dbReference type="Proteomes" id="UP000824890"/>
    </source>
</evidence>
<evidence type="ECO:0000313" key="6">
    <source>
        <dbReference type="EMBL" id="KAH0902632.1"/>
    </source>
</evidence>
<evidence type="ECO:0000256" key="3">
    <source>
        <dbReference type="ARBA" id="ARBA00023002"/>
    </source>
</evidence>
<dbReference type="EMBL" id="JAGKQM010000011">
    <property type="protein sequence ID" value="KAH0902634.1"/>
    <property type="molecule type" value="Genomic_DNA"/>
</dbReference>
<dbReference type="PANTHER" id="PTHR10209">
    <property type="entry name" value="OXIDOREDUCTASE, 2OG-FE II OXYGENASE FAMILY PROTEIN"/>
    <property type="match status" value="1"/>
</dbReference>
<keyword evidence="4" id="KW-0408">Iron</keyword>
<dbReference type="InterPro" id="IPR027443">
    <property type="entry name" value="IPNS-like_sf"/>
</dbReference>
<keyword evidence="3" id="KW-0560">Oxidoreductase</keyword>
<sequence length="152" mass="16792">MESYYKSVVDVGKKLLGLVALALDLEENFFERLGAFNDQAAVVRLLRYSGELNSSKEEEPCGASAHSDFGMLTLLATDGVPGLQVCRDKDKEPNVWEDVPGIKGVLLSTSETLWRDGLMGFSDQQCIECCQWEKNVTRSRPKLCCGVLGELL</sequence>
<dbReference type="Proteomes" id="UP000824890">
    <property type="component" value="Unassembled WGS sequence"/>
</dbReference>
<dbReference type="Pfam" id="PF03171">
    <property type="entry name" value="2OG-FeII_Oxy"/>
    <property type="match status" value="1"/>
</dbReference>
<reference evidence="6 8" key="1">
    <citation type="submission" date="2021-05" db="EMBL/GenBank/DDBJ databases">
        <title>Genome Assembly of Synthetic Allotetraploid Brassica napus Reveals Homoeologous Exchanges between Subgenomes.</title>
        <authorList>
            <person name="Davis J.T."/>
        </authorList>
    </citation>
    <scope>NUCLEOTIDE SEQUENCE [LARGE SCALE GENOMIC DNA]</scope>
    <source>
        <strain evidence="8">cv. Da-Ae</strain>
        <tissue evidence="6">Seedling</tissue>
    </source>
</reference>
<feature type="domain" description="Isopenicillin N synthase-like Fe(2+) 2OG dioxygenase" evidence="5">
    <location>
        <begin position="46"/>
        <end position="110"/>
    </location>
</feature>
<evidence type="ECO:0000259" key="5">
    <source>
        <dbReference type="Pfam" id="PF03171"/>
    </source>
</evidence>
<proteinExistence type="inferred from homology"/>
<evidence type="ECO:0000256" key="1">
    <source>
        <dbReference type="ARBA" id="ARBA00008056"/>
    </source>
</evidence>
<evidence type="ECO:0000256" key="2">
    <source>
        <dbReference type="ARBA" id="ARBA00022723"/>
    </source>
</evidence>
<dbReference type="SUPFAM" id="SSF51197">
    <property type="entry name" value="Clavaminate synthase-like"/>
    <property type="match status" value="1"/>
</dbReference>
<evidence type="ECO:0000313" key="7">
    <source>
        <dbReference type="EMBL" id="KAH0902634.1"/>
    </source>
</evidence>
<keyword evidence="2" id="KW-0479">Metal-binding</keyword>
<organism evidence="6 8">
    <name type="scientific">Brassica napus</name>
    <name type="common">Rape</name>
    <dbReference type="NCBI Taxonomy" id="3708"/>
    <lineage>
        <taxon>Eukaryota</taxon>
        <taxon>Viridiplantae</taxon>
        <taxon>Streptophyta</taxon>
        <taxon>Embryophyta</taxon>
        <taxon>Tracheophyta</taxon>
        <taxon>Spermatophyta</taxon>
        <taxon>Magnoliopsida</taxon>
        <taxon>eudicotyledons</taxon>
        <taxon>Gunneridae</taxon>
        <taxon>Pentapetalae</taxon>
        <taxon>rosids</taxon>
        <taxon>malvids</taxon>
        <taxon>Brassicales</taxon>
        <taxon>Brassicaceae</taxon>
        <taxon>Brassiceae</taxon>
        <taxon>Brassica</taxon>
    </lineage>
</organism>